<accession>A0ABD0JMM5</accession>
<keyword evidence="3" id="KW-1185">Reference proteome</keyword>
<gene>
    <name evidence="2" type="ORF">BaRGS_00033014</name>
</gene>
<dbReference type="EMBL" id="JACVVK020000395">
    <property type="protein sequence ID" value="KAK7475742.1"/>
    <property type="molecule type" value="Genomic_DNA"/>
</dbReference>
<name>A0ABD0JMM5_9CAEN</name>
<reference evidence="2 3" key="1">
    <citation type="journal article" date="2023" name="Sci. Data">
        <title>Genome assembly of the Korean intertidal mud-creeper Batillaria attramentaria.</title>
        <authorList>
            <person name="Patra A.K."/>
            <person name="Ho P.T."/>
            <person name="Jun S."/>
            <person name="Lee S.J."/>
            <person name="Kim Y."/>
            <person name="Won Y.J."/>
        </authorList>
    </citation>
    <scope>NUCLEOTIDE SEQUENCE [LARGE SCALE GENOMIC DNA]</scope>
    <source>
        <strain evidence="2">Wonlab-2016</strain>
    </source>
</reference>
<feature type="compositionally biased region" description="Low complexity" evidence="1">
    <location>
        <begin position="13"/>
        <end position="30"/>
    </location>
</feature>
<sequence>MKKTRKSGRNVKQSTENTTQKTSTSTSGVQQLKMKIEIELESSLFNKWQKLRTGEGMASDTDIVSFLIQQFHLEEKNMFKGWMGPGNIQLLWCLSL</sequence>
<comment type="caution">
    <text evidence="2">The sequence shown here is derived from an EMBL/GenBank/DDBJ whole genome shotgun (WGS) entry which is preliminary data.</text>
</comment>
<dbReference type="Proteomes" id="UP001519460">
    <property type="component" value="Unassembled WGS sequence"/>
</dbReference>
<proteinExistence type="predicted"/>
<evidence type="ECO:0000256" key="1">
    <source>
        <dbReference type="SAM" id="MobiDB-lite"/>
    </source>
</evidence>
<evidence type="ECO:0000313" key="2">
    <source>
        <dbReference type="EMBL" id="KAK7475742.1"/>
    </source>
</evidence>
<feature type="region of interest" description="Disordered" evidence="1">
    <location>
        <begin position="1"/>
        <end position="30"/>
    </location>
</feature>
<protein>
    <submittedName>
        <fullName evidence="2">Uncharacterized protein</fullName>
    </submittedName>
</protein>
<organism evidence="2 3">
    <name type="scientific">Batillaria attramentaria</name>
    <dbReference type="NCBI Taxonomy" id="370345"/>
    <lineage>
        <taxon>Eukaryota</taxon>
        <taxon>Metazoa</taxon>
        <taxon>Spiralia</taxon>
        <taxon>Lophotrochozoa</taxon>
        <taxon>Mollusca</taxon>
        <taxon>Gastropoda</taxon>
        <taxon>Caenogastropoda</taxon>
        <taxon>Sorbeoconcha</taxon>
        <taxon>Cerithioidea</taxon>
        <taxon>Batillariidae</taxon>
        <taxon>Batillaria</taxon>
    </lineage>
</organism>
<dbReference type="AlphaFoldDB" id="A0ABD0JMM5"/>
<evidence type="ECO:0000313" key="3">
    <source>
        <dbReference type="Proteomes" id="UP001519460"/>
    </source>
</evidence>